<feature type="transmembrane region" description="Helical" evidence="1">
    <location>
        <begin position="175"/>
        <end position="197"/>
    </location>
</feature>
<reference evidence="4" key="1">
    <citation type="journal article" date="2014" name="Science">
        <title>The coffee genome provides insight into the convergent evolution of caffeine biosynthesis.</title>
        <authorList>
            <person name="Denoeud F."/>
            <person name="Carretero-Paulet L."/>
            <person name="Dereeper A."/>
            <person name="Droc G."/>
            <person name="Guyot R."/>
            <person name="Pietrella M."/>
            <person name="Zheng C."/>
            <person name="Alberti A."/>
            <person name="Anthony F."/>
            <person name="Aprea G."/>
            <person name="Aury J.M."/>
            <person name="Bento P."/>
            <person name="Bernard M."/>
            <person name="Bocs S."/>
            <person name="Campa C."/>
            <person name="Cenci A."/>
            <person name="Combes M.C."/>
            <person name="Crouzillat D."/>
            <person name="Da Silva C."/>
            <person name="Daddiego L."/>
            <person name="De Bellis F."/>
            <person name="Dussert S."/>
            <person name="Garsmeur O."/>
            <person name="Gayraud T."/>
            <person name="Guignon V."/>
            <person name="Jahn K."/>
            <person name="Jamilloux V."/>
            <person name="Joet T."/>
            <person name="Labadie K."/>
            <person name="Lan T."/>
            <person name="Leclercq J."/>
            <person name="Lepelley M."/>
            <person name="Leroy T."/>
            <person name="Li L.T."/>
            <person name="Librado P."/>
            <person name="Lopez L."/>
            <person name="Munoz A."/>
            <person name="Noel B."/>
            <person name="Pallavicini A."/>
            <person name="Perrotta G."/>
            <person name="Poncet V."/>
            <person name="Pot D."/>
            <person name="Priyono X."/>
            <person name="Rigoreau M."/>
            <person name="Rouard M."/>
            <person name="Rozas J."/>
            <person name="Tranchant-Dubreuil C."/>
            <person name="VanBuren R."/>
            <person name="Zhang Q."/>
            <person name="Andrade A.C."/>
            <person name="Argout X."/>
            <person name="Bertrand B."/>
            <person name="de Kochko A."/>
            <person name="Graziosi G."/>
            <person name="Henry R.J."/>
            <person name="Jayarama X."/>
            <person name="Ming R."/>
            <person name="Nagai C."/>
            <person name="Rounsley S."/>
            <person name="Sankoff D."/>
            <person name="Giuliano G."/>
            <person name="Albert V.A."/>
            <person name="Wincker P."/>
            <person name="Lashermes P."/>
        </authorList>
    </citation>
    <scope>NUCLEOTIDE SEQUENCE [LARGE SCALE GENOMIC DNA]</scope>
    <source>
        <strain evidence="4">cv. DH200-94</strain>
    </source>
</reference>
<accession>A0A068TY29</accession>
<evidence type="ECO:0000256" key="2">
    <source>
        <dbReference type="SAM" id="SignalP"/>
    </source>
</evidence>
<dbReference type="AlphaFoldDB" id="A0A068TY29"/>
<evidence type="ECO:0000256" key="1">
    <source>
        <dbReference type="SAM" id="Phobius"/>
    </source>
</evidence>
<dbReference type="Gramene" id="CDP00243">
    <property type="protein sequence ID" value="CDP00243"/>
    <property type="gene ID" value="GSCOC_T00032125001"/>
</dbReference>
<feature type="signal peptide" evidence="2">
    <location>
        <begin position="1"/>
        <end position="27"/>
    </location>
</feature>
<dbReference type="InParanoid" id="A0A068TY29"/>
<name>A0A068TY29_COFCA</name>
<dbReference type="Proteomes" id="UP000295252">
    <property type="component" value="Chromosome III"/>
</dbReference>
<feature type="chain" id="PRO_5001654383" evidence="2">
    <location>
        <begin position="28"/>
        <end position="218"/>
    </location>
</feature>
<dbReference type="OrthoDB" id="2019675at2759"/>
<evidence type="ECO:0000313" key="3">
    <source>
        <dbReference type="EMBL" id="CDP00243.1"/>
    </source>
</evidence>
<keyword evidence="1" id="KW-0812">Transmembrane</keyword>
<dbReference type="STRING" id="49390.A0A068TY29"/>
<protein>
    <submittedName>
        <fullName evidence="3">Uncharacterized protein</fullName>
    </submittedName>
</protein>
<gene>
    <name evidence="3" type="ORF">GSCOC_T00032125001</name>
</gene>
<sequence>MKSRLAPTNWPFAAVLFFCSLISDLSAEVQRAGESGEVGSRYLNIGRRALMGFKETPNGGNITYECSPSGPCVPCAYSEKNDEKYRCSETGYRIPLKCVDTGSDSKEANGKKLQKGRSALESMKVMQPVNMNSGDKLTIMASQRHLLDESTTSDDGRQAYITYRSCIPAANEEKLSVLGFEGIMVGLLLISGSAIYFRRKRANAVPGGQARVPNNSRF</sequence>
<evidence type="ECO:0000313" key="4">
    <source>
        <dbReference type="Proteomes" id="UP000295252"/>
    </source>
</evidence>
<keyword evidence="2" id="KW-0732">Signal</keyword>
<keyword evidence="4" id="KW-1185">Reference proteome</keyword>
<organism evidence="3 4">
    <name type="scientific">Coffea canephora</name>
    <name type="common">Robusta coffee</name>
    <dbReference type="NCBI Taxonomy" id="49390"/>
    <lineage>
        <taxon>Eukaryota</taxon>
        <taxon>Viridiplantae</taxon>
        <taxon>Streptophyta</taxon>
        <taxon>Embryophyta</taxon>
        <taxon>Tracheophyta</taxon>
        <taxon>Spermatophyta</taxon>
        <taxon>Magnoliopsida</taxon>
        <taxon>eudicotyledons</taxon>
        <taxon>Gunneridae</taxon>
        <taxon>Pentapetalae</taxon>
        <taxon>asterids</taxon>
        <taxon>lamiids</taxon>
        <taxon>Gentianales</taxon>
        <taxon>Rubiaceae</taxon>
        <taxon>Ixoroideae</taxon>
        <taxon>Gardenieae complex</taxon>
        <taxon>Bertiereae - Coffeeae clade</taxon>
        <taxon>Coffeeae</taxon>
        <taxon>Coffea</taxon>
    </lineage>
</organism>
<dbReference type="OMA" id="CIPPVNE"/>
<keyword evidence="1" id="KW-0472">Membrane</keyword>
<dbReference type="PhylomeDB" id="A0A068TY29"/>
<dbReference type="EMBL" id="HG739089">
    <property type="protein sequence ID" value="CDP00243.1"/>
    <property type="molecule type" value="Genomic_DNA"/>
</dbReference>
<dbReference type="PANTHER" id="PTHR36336:SF1">
    <property type="entry name" value="OS09G0560400 PROTEIN"/>
    <property type="match status" value="1"/>
</dbReference>
<proteinExistence type="predicted"/>
<dbReference type="FunCoup" id="A0A068TY29">
    <property type="interactions" value="1726"/>
</dbReference>
<keyword evidence="1" id="KW-1133">Transmembrane helix</keyword>
<dbReference type="PANTHER" id="PTHR36336">
    <property type="entry name" value="OS09G0560400 PROTEIN"/>
    <property type="match status" value="1"/>
</dbReference>